<evidence type="ECO:0000256" key="3">
    <source>
        <dbReference type="ARBA" id="ARBA00023136"/>
    </source>
</evidence>
<dbReference type="RefSeq" id="WP_259037586.1">
    <property type="nucleotide sequence ID" value="NZ_JAJISC010000010.1"/>
</dbReference>
<protein>
    <submittedName>
        <fullName evidence="7">Outer membrane protein assembly factor BamE</fullName>
    </submittedName>
</protein>
<proteinExistence type="predicted"/>
<evidence type="ECO:0000259" key="6">
    <source>
        <dbReference type="PROSITE" id="PS51123"/>
    </source>
</evidence>
<dbReference type="InterPro" id="IPR006664">
    <property type="entry name" value="OMP_bac"/>
</dbReference>
<dbReference type="PANTHER" id="PTHR30329:SF21">
    <property type="entry name" value="LIPOPROTEIN YIAD-RELATED"/>
    <property type="match status" value="1"/>
</dbReference>
<evidence type="ECO:0000313" key="8">
    <source>
        <dbReference type="Proteomes" id="UP001165542"/>
    </source>
</evidence>
<evidence type="ECO:0000256" key="5">
    <source>
        <dbReference type="PROSITE-ProRule" id="PRU00473"/>
    </source>
</evidence>
<reference evidence="7" key="1">
    <citation type="submission" date="2021-11" db="EMBL/GenBank/DDBJ databases">
        <title>Halomonas sp., isolated from a coastal aquaculture zone in Dongshan Bay.</title>
        <authorList>
            <person name="Lin W."/>
        </authorList>
    </citation>
    <scope>NUCLEOTIDE SEQUENCE</scope>
    <source>
        <strain evidence="7">Yzlin-01</strain>
    </source>
</reference>
<dbReference type="InterPro" id="IPR007450">
    <property type="entry name" value="BamE_dom"/>
</dbReference>
<dbReference type="Gene3D" id="3.30.1330.60">
    <property type="entry name" value="OmpA-like domain"/>
    <property type="match status" value="1"/>
</dbReference>
<dbReference type="PROSITE" id="PS51123">
    <property type="entry name" value="OMPA_2"/>
    <property type="match status" value="1"/>
</dbReference>
<evidence type="ECO:0000256" key="2">
    <source>
        <dbReference type="ARBA" id="ARBA00022729"/>
    </source>
</evidence>
<organism evidence="7 8">
    <name type="scientific">Halomonas dongshanensis</name>
    <dbReference type="NCBI Taxonomy" id="2890835"/>
    <lineage>
        <taxon>Bacteria</taxon>
        <taxon>Pseudomonadati</taxon>
        <taxon>Pseudomonadota</taxon>
        <taxon>Gammaproteobacteria</taxon>
        <taxon>Oceanospirillales</taxon>
        <taxon>Halomonadaceae</taxon>
        <taxon>Halomonas</taxon>
    </lineage>
</organism>
<sequence length="274" mass="30563">MNNAYRTFKTAALGAAGIAATLMLSGCVSPPNNDRTDIREAGDGFPALDSNWYDGGRFVKPQNILRIREGQTKDQVRQLIGNPHFSEGFFGVREWNYVFNLYTGEVGGNYITCQYQVEFDRDMALESSRWRDAQCPDLLLPIERQEELNGEKLILSGDVLFDFDSDQLSLEGKRALDRVTQAIQDGFESPELLIVGYTDRFGNDAYNLGLSQSRTLTVADYLAGKGMRRDDMRTAGLGSLDPVVECPGATPTRSVTDCLRPNRRVEITVIERAL</sequence>
<keyword evidence="4" id="KW-0998">Cell outer membrane</keyword>
<keyword evidence="2" id="KW-0732">Signal</keyword>
<evidence type="ECO:0000256" key="4">
    <source>
        <dbReference type="ARBA" id="ARBA00023237"/>
    </source>
</evidence>
<dbReference type="Pfam" id="PF00691">
    <property type="entry name" value="OmpA"/>
    <property type="match status" value="1"/>
</dbReference>
<comment type="subcellular location">
    <subcellularLocation>
        <location evidence="1">Cell outer membrane</location>
    </subcellularLocation>
</comment>
<dbReference type="PRINTS" id="PR01021">
    <property type="entry name" value="OMPADOMAIN"/>
</dbReference>
<dbReference type="SUPFAM" id="SSF103088">
    <property type="entry name" value="OmpA-like"/>
    <property type="match status" value="1"/>
</dbReference>
<dbReference type="Pfam" id="PF04355">
    <property type="entry name" value="BamE"/>
    <property type="match status" value="1"/>
</dbReference>
<evidence type="ECO:0000313" key="7">
    <source>
        <dbReference type="EMBL" id="MCS2611088.1"/>
    </source>
</evidence>
<dbReference type="InterPro" id="IPR036737">
    <property type="entry name" value="OmpA-like_sf"/>
</dbReference>
<dbReference type="Proteomes" id="UP001165542">
    <property type="component" value="Unassembled WGS sequence"/>
</dbReference>
<evidence type="ECO:0000256" key="1">
    <source>
        <dbReference type="ARBA" id="ARBA00004442"/>
    </source>
</evidence>
<dbReference type="PANTHER" id="PTHR30329">
    <property type="entry name" value="STATOR ELEMENT OF FLAGELLAR MOTOR COMPLEX"/>
    <property type="match status" value="1"/>
</dbReference>
<dbReference type="Gene3D" id="3.30.1450.10">
    <property type="match status" value="1"/>
</dbReference>
<dbReference type="InterPro" id="IPR006665">
    <property type="entry name" value="OmpA-like"/>
</dbReference>
<dbReference type="CDD" id="cd07185">
    <property type="entry name" value="OmpA_C-like"/>
    <property type="match status" value="1"/>
</dbReference>
<dbReference type="InterPro" id="IPR037873">
    <property type="entry name" value="BamE-like"/>
</dbReference>
<keyword evidence="8" id="KW-1185">Reference proteome</keyword>
<comment type="caution">
    <text evidence="7">The sequence shown here is derived from an EMBL/GenBank/DDBJ whole genome shotgun (WGS) entry which is preliminary data.</text>
</comment>
<gene>
    <name evidence="7" type="primary">bamE</name>
    <name evidence="7" type="ORF">LLY24_17385</name>
</gene>
<dbReference type="InterPro" id="IPR050330">
    <property type="entry name" value="Bact_OuterMem_StrucFunc"/>
</dbReference>
<accession>A0ABT2EIA9</accession>
<name>A0ABT2EIA9_9GAMM</name>
<dbReference type="EMBL" id="JAJISC010000010">
    <property type="protein sequence ID" value="MCS2611088.1"/>
    <property type="molecule type" value="Genomic_DNA"/>
</dbReference>
<dbReference type="PROSITE" id="PS51257">
    <property type="entry name" value="PROKAR_LIPOPROTEIN"/>
    <property type="match status" value="1"/>
</dbReference>
<feature type="domain" description="OmpA-like" evidence="6">
    <location>
        <begin position="149"/>
        <end position="273"/>
    </location>
</feature>
<keyword evidence="3 5" id="KW-0472">Membrane</keyword>